<accession>A0A061H5H2</accession>
<feature type="transmembrane region" description="Helical" evidence="2">
    <location>
        <begin position="201"/>
        <end position="219"/>
    </location>
</feature>
<feature type="transmembrane region" description="Helical" evidence="2">
    <location>
        <begin position="32"/>
        <end position="54"/>
    </location>
</feature>
<dbReference type="GO" id="GO:0016020">
    <property type="term" value="C:membrane"/>
    <property type="evidence" value="ECO:0007669"/>
    <property type="project" value="TreeGrafter"/>
</dbReference>
<keyword evidence="2" id="KW-1133">Transmembrane helix</keyword>
<evidence type="ECO:0000313" key="3">
    <source>
        <dbReference type="EMBL" id="EPQ27240.1"/>
    </source>
</evidence>
<evidence type="ECO:0000256" key="1">
    <source>
        <dbReference type="SAM" id="MobiDB-lite"/>
    </source>
</evidence>
<dbReference type="eggNOG" id="ENOG502RZDB">
    <property type="taxonomic scope" value="Eukaryota"/>
</dbReference>
<evidence type="ECO:0000256" key="2">
    <source>
        <dbReference type="SAM" id="Phobius"/>
    </source>
</evidence>
<dbReference type="PANTHER" id="PTHR12242:SF1">
    <property type="entry name" value="MYND-TYPE DOMAIN-CONTAINING PROTEIN"/>
    <property type="match status" value="1"/>
</dbReference>
<feature type="compositionally biased region" description="Basic and acidic residues" evidence="1">
    <location>
        <begin position="328"/>
        <end position="338"/>
    </location>
</feature>
<feature type="compositionally biased region" description="Low complexity" evidence="1">
    <location>
        <begin position="136"/>
        <end position="145"/>
    </location>
</feature>
<dbReference type="EMBL" id="KE361640">
    <property type="protein sequence ID" value="EPQ27240.1"/>
    <property type="molecule type" value="Genomic_DNA"/>
</dbReference>
<keyword evidence="2" id="KW-0812">Transmembrane</keyword>
<dbReference type="HOGENOM" id="CLU_062880_0_0_1"/>
<feature type="region of interest" description="Disordered" evidence="1">
    <location>
        <begin position="126"/>
        <end position="145"/>
    </location>
</feature>
<gene>
    <name evidence="3" type="ORF">PFL1_05163</name>
</gene>
<dbReference type="Proteomes" id="UP000053664">
    <property type="component" value="Unassembled WGS sequence"/>
</dbReference>
<dbReference type="PANTHER" id="PTHR12242">
    <property type="entry name" value="OS02G0130600 PROTEIN-RELATED"/>
    <property type="match status" value="1"/>
</dbReference>
<protein>
    <submittedName>
        <fullName evidence="3">Uncharacterized protein</fullName>
    </submittedName>
</protein>
<feature type="transmembrane region" description="Helical" evidence="2">
    <location>
        <begin position="69"/>
        <end position="90"/>
    </location>
</feature>
<dbReference type="RefSeq" id="XP_007880884.1">
    <property type="nucleotide sequence ID" value="XM_007882693.1"/>
</dbReference>
<organism evidence="3 4">
    <name type="scientific">Pseudozyma flocculosa PF-1</name>
    <dbReference type="NCBI Taxonomy" id="1277687"/>
    <lineage>
        <taxon>Eukaryota</taxon>
        <taxon>Fungi</taxon>
        <taxon>Dikarya</taxon>
        <taxon>Basidiomycota</taxon>
        <taxon>Ustilaginomycotina</taxon>
        <taxon>Ustilaginomycetes</taxon>
        <taxon>Ustilaginales</taxon>
        <taxon>Ustilaginaceae</taxon>
        <taxon>Pseudozyma</taxon>
    </lineage>
</organism>
<evidence type="ECO:0000313" key="4">
    <source>
        <dbReference type="Proteomes" id="UP000053664"/>
    </source>
</evidence>
<feature type="transmembrane region" description="Helical" evidence="2">
    <location>
        <begin position="226"/>
        <end position="245"/>
    </location>
</feature>
<feature type="transmembrane region" description="Helical" evidence="2">
    <location>
        <begin position="161"/>
        <end position="181"/>
    </location>
</feature>
<dbReference type="AlphaFoldDB" id="A0A061H5H2"/>
<proteinExistence type="predicted"/>
<reference evidence="3 4" key="1">
    <citation type="journal article" date="2013" name="Plant Cell">
        <title>The transition from a phytopathogenic smut ancestor to an anamorphic biocontrol agent deciphered by comparative whole-genome analysis.</title>
        <authorList>
            <person name="Lefebvre F."/>
            <person name="Joly D.L."/>
            <person name="Labbe C."/>
            <person name="Teichmann B."/>
            <person name="Linning R."/>
            <person name="Belzile F."/>
            <person name="Bakkeren G."/>
            <person name="Belanger R.R."/>
        </authorList>
    </citation>
    <scope>NUCLEOTIDE SEQUENCE [LARGE SCALE GENOMIC DNA]</scope>
    <source>
        <strain evidence="3 4">PF-1</strain>
    </source>
</reference>
<dbReference type="GeneID" id="19319261"/>
<keyword evidence="2" id="KW-0472">Membrane</keyword>
<dbReference type="OrthoDB" id="419711at2759"/>
<sequence length="348" mass="38132">MSLATRIYLWLGVPRPFDAQHRYVTSYLLPPFYLFLWRATVGLYALFACIYTAARDGGSTFSYFTNMCYFGLAGYFLASAAHTLSFWLSLRRWQRSRSSSSSSSSPSSDSSMAAAEYDEKKAGTVSSHGAEEAGEAPPRSSASYPRSWLDSFPRPLQAAHALLVSTLTTYPLIVTIVYWLLLGNGTSFRTAYTSYSNMSKHALNLAVAVTDAVILSRAPMRPWWHLLAVVVMIASYIGVAYITHATQGFYTYDFLDLSKHSSGVVAAYIIGIGVGTVVSFMIGQLLIFLREWVAARIQKSGGWGSARVAGVVDDAFVPTPRGPGPEGEGGKRTEESQWRGRWPASAAE</sequence>
<name>A0A061H5H2_9BASI</name>
<feature type="region of interest" description="Disordered" evidence="1">
    <location>
        <begin position="317"/>
        <end position="348"/>
    </location>
</feature>
<dbReference type="KEGG" id="pfp:PFL1_05163"/>
<feature type="transmembrane region" description="Helical" evidence="2">
    <location>
        <begin position="265"/>
        <end position="289"/>
    </location>
</feature>